<feature type="region of interest" description="Disordered" evidence="4">
    <location>
        <begin position="1"/>
        <end position="79"/>
    </location>
</feature>
<sequence>MPDAPETPTPVVLPPGAALDDRSSAGPPASRPLSVVSPAADPAAGREAGSAPDVAAASGVEPSTRQLTAPSTAQPTGPAAATPLRMLVLWCPDWPVVAACVDARLPPETPAAVLAANRVVACSTAARADGVRRGARKRDAQSRCPELVVLPADEARDARLFEPIASAVEELVVAVEIVRPGVLAIPVARSADHFGGEEPLAEQLVDAVAARAGVECQVGVADGLFAATLAARRGQLIPPGATPDFLAPLPAGELIDPADRREERERLVDLLRRLGLRTLGDFAALTAAEVASRFGVDAVLAHRLARGVEERPLAMRRAPVDSSVTQEFDPPVERVDAAAFAARTLAERLYADLVERGLACTRLGIVARTEHGEELTRLWRCAEPLTSAGIADRVRWQLDGWLRRTGGRRGPEDVPGARAGLRAGLRSGARDDLVEDGPTAGLVMLRLEPAELVGAGRLQLDLFSAGDRAGTAAERAGRALVRVQGLLGPDSVLTPVLGGGRGPREQVRLVPWGDEPAPGLDPTQPWPGRLPAPSPSWLPDPPTSARLFDAAGEPVGVSGRYVLTAPPARLLIGAGPPMEVLAWAGPWPVEERWWTTAFDDASMPVSPGRPEAGARRVARLQVITDAGRGDAGGDAYLLAREHGGWFVEGRY</sequence>
<dbReference type="InterPro" id="IPR043502">
    <property type="entry name" value="DNA/RNA_pol_sf"/>
</dbReference>
<dbReference type="Proteomes" id="UP000204221">
    <property type="component" value="Chromosome"/>
</dbReference>
<feature type="compositionally biased region" description="Pro residues" evidence="4">
    <location>
        <begin position="1"/>
        <end position="13"/>
    </location>
</feature>
<dbReference type="Gene3D" id="3.40.1170.60">
    <property type="match status" value="1"/>
</dbReference>
<evidence type="ECO:0000256" key="4">
    <source>
        <dbReference type="SAM" id="MobiDB-lite"/>
    </source>
</evidence>
<keyword evidence="6" id="KW-1185">Reference proteome</keyword>
<evidence type="ECO:0000256" key="1">
    <source>
        <dbReference type="ARBA" id="ARBA00010945"/>
    </source>
</evidence>
<protein>
    <submittedName>
        <fullName evidence="5">DNA polymerase IV</fullName>
    </submittedName>
</protein>
<dbReference type="PANTHER" id="PTHR35369">
    <property type="entry name" value="BLR3025 PROTEIN-RELATED"/>
    <property type="match status" value="1"/>
</dbReference>
<dbReference type="Pfam" id="PF00817">
    <property type="entry name" value="IMS"/>
    <property type="match status" value="1"/>
</dbReference>
<dbReference type="InterPro" id="IPR001126">
    <property type="entry name" value="UmuC"/>
</dbReference>
<dbReference type="PROSITE" id="PS50173">
    <property type="entry name" value="UMUC"/>
    <property type="match status" value="1"/>
</dbReference>
<keyword evidence="2" id="KW-0227">DNA damage</keyword>
<accession>A0A221WAD0</accession>
<organism evidence="5 6">
    <name type="scientific">Actinoalloteichus hoggarensis</name>
    <dbReference type="NCBI Taxonomy" id="1470176"/>
    <lineage>
        <taxon>Bacteria</taxon>
        <taxon>Bacillati</taxon>
        <taxon>Actinomycetota</taxon>
        <taxon>Actinomycetes</taxon>
        <taxon>Pseudonocardiales</taxon>
        <taxon>Pseudonocardiaceae</taxon>
        <taxon>Actinoalloteichus</taxon>
    </lineage>
</organism>
<dbReference type="AlphaFoldDB" id="A0A221WAD0"/>
<feature type="compositionally biased region" description="Low complexity" evidence="4">
    <location>
        <begin position="68"/>
        <end position="79"/>
    </location>
</feature>
<evidence type="ECO:0000313" key="6">
    <source>
        <dbReference type="Proteomes" id="UP000204221"/>
    </source>
</evidence>
<dbReference type="PANTHER" id="PTHR35369:SF2">
    <property type="entry name" value="BLR3025 PROTEIN"/>
    <property type="match status" value="1"/>
</dbReference>
<dbReference type="EMBL" id="CP022521">
    <property type="protein sequence ID" value="ASO22704.1"/>
    <property type="molecule type" value="Genomic_DNA"/>
</dbReference>
<dbReference type="KEGG" id="ahg:AHOG_25495"/>
<proteinExistence type="inferred from homology"/>
<dbReference type="GO" id="GO:0006281">
    <property type="term" value="P:DNA repair"/>
    <property type="evidence" value="ECO:0007669"/>
    <property type="project" value="InterPro"/>
</dbReference>
<name>A0A221WAD0_9PSEU</name>
<dbReference type="CDD" id="cd03468">
    <property type="entry name" value="PolY_like"/>
    <property type="match status" value="1"/>
</dbReference>
<evidence type="ECO:0000256" key="3">
    <source>
        <dbReference type="ARBA" id="ARBA00025589"/>
    </source>
</evidence>
<dbReference type="InterPro" id="IPR050356">
    <property type="entry name" value="SulA_CellDiv_inhibitor"/>
</dbReference>
<gene>
    <name evidence="5" type="ORF">AHOG_25495</name>
</gene>
<evidence type="ECO:0000313" key="5">
    <source>
        <dbReference type="EMBL" id="ASO22704.1"/>
    </source>
</evidence>
<comment type="similarity">
    <text evidence="1">Belongs to the DNA polymerase type-Y family.</text>
</comment>
<dbReference type="InterPro" id="IPR043128">
    <property type="entry name" value="Rev_trsase/Diguanyl_cyclase"/>
</dbReference>
<dbReference type="Gene3D" id="3.30.70.270">
    <property type="match status" value="1"/>
</dbReference>
<evidence type="ECO:0000256" key="2">
    <source>
        <dbReference type="ARBA" id="ARBA00022763"/>
    </source>
</evidence>
<dbReference type="SUPFAM" id="SSF56672">
    <property type="entry name" value="DNA/RNA polymerases"/>
    <property type="match status" value="1"/>
</dbReference>
<reference evidence="5 6" key="1">
    <citation type="submission" date="2017-07" db="EMBL/GenBank/DDBJ databases">
        <title>Complete genome sequence of Actinoalloteichus hoggarensis DSM 45943, type strain of Actinoalloteichus hoggarensis.</title>
        <authorList>
            <person name="Ruckert C."/>
            <person name="Nouioui I."/>
            <person name="Willmese J."/>
            <person name="van Wezel G."/>
            <person name="Klenk H.-P."/>
            <person name="Kalinowski J."/>
            <person name="Zotchev S.B."/>
        </authorList>
    </citation>
    <scope>NUCLEOTIDE SEQUENCE [LARGE SCALE GENOMIC DNA]</scope>
    <source>
        <strain evidence="5 6">DSM 45943</strain>
    </source>
</reference>
<comment type="function">
    <text evidence="3">Poorly processive, error-prone DNA polymerase involved in untargeted mutagenesis. Copies undamaged DNA at stalled replication forks, which arise in vivo from mismatched or misaligned primer ends. These misaligned primers can be extended by PolIV. Exhibits no 3'-5' exonuclease (proofreading) activity. May be involved in translesional synthesis, in conjunction with the beta clamp from PolIII.</text>
</comment>